<dbReference type="RefSeq" id="WP_324264928.1">
    <property type="nucleotide sequence ID" value="NZ_JAWLNX010000004.1"/>
</dbReference>
<dbReference type="Proteomes" id="UP001327093">
    <property type="component" value="Unassembled WGS sequence"/>
</dbReference>
<name>A0ABU6A747_9PSEU</name>
<comment type="caution">
    <text evidence="1">The sequence shown here is derived from an EMBL/GenBank/DDBJ whole genome shotgun (WGS) entry which is preliminary data.</text>
</comment>
<protein>
    <submittedName>
        <fullName evidence="1">Uncharacterized protein</fullName>
    </submittedName>
</protein>
<keyword evidence="2" id="KW-1185">Reference proteome</keyword>
<evidence type="ECO:0000313" key="2">
    <source>
        <dbReference type="Proteomes" id="UP001327093"/>
    </source>
</evidence>
<reference evidence="1 2" key="1">
    <citation type="submission" date="2023-10" db="EMBL/GenBank/DDBJ databases">
        <title>Saccharopolyspora sp. nov., isolated from mangrove soil.</title>
        <authorList>
            <person name="Lu Y."/>
            <person name="Liu W."/>
        </authorList>
    </citation>
    <scope>NUCLEOTIDE SEQUENCE [LARGE SCALE GENOMIC DNA]</scope>
    <source>
        <strain evidence="1 2">S2-29</strain>
    </source>
</reference>
<accession>A0ABU6A747</accession>
<gene>
    <name evidence="1" type="ORF">R4I43_08155</name>
</gene>
<organism evidence="1 2">
    <name type="scientific">Saccharopolyspora mangrovi</name>
    <dbReference type="NCBI Taxonomy" id="3082379"/>
    <lineage>
        <taxon>Bacteria</taxon>
        <taxon>Bacillati</taxon>
        <taxon>Actinomycetota</taxon>
        <taxon>Actinomycetes</taxon>
        <taxon>Pseudonocardiales</taxon>
        <taxon>Pseudonocardiaceae</taxon>
        <taxon>Saccharopolyspora</taxon>
    </lineage>
</organism>
<dbReference type="EMBL" id="JAWLNX010000004">
    <property type="protein sequence ID" value="MEB3367377.1"/>
    <property type="molecule type" value="Genomic_DNA"/>
</dbReference>
<evidence type="ECO:0000313" key="1">
    <source>
        <dbReference type="EMBL" id="MEB3367377.1"/>
    </source>
</evidence>
<proteinExistence type="predicted"/>
<sequence>MSYPKSCPTILCYTHNARLRKALTEVLSPAVVTFSEDKAPPAKANAVVTTGALTLKLERFASQLGCFPVILPEGGEWLWHEVNTNRTMSVLVGADMVKVRL</sequence>